<name>A0A8H4VZ64_9HELO</name>
<evidence type="ECO:0000259" key="6">
    <source>
        <dbReference type="Pfam" id="PF01494"/>
    </source>
</evidence>
<dbReference type="OrthoDB" id="1047367at2759"/>
<evidence type="ECO:0000256" key="2">
    <source>
        <dbReference type="ARBA" id="ARBA00022630"/>
    </source>
</evidence>
<dbReference type="Pfam" id="PF01494">
    <property type="entry name" value="FAD_binding_3"/>
    <property type="match status" value="1"/>
</dbReference>
<dbReference type="SUPFAM" id="SSF51905">
    <property type="entry name" value="FAD/NAD(P)-binding domain"/>
    <property type="match status" value="1"/>
</dbReference>
<dbReference type="Proteomes" id="UP000566819">
    <property type="component" value="Unassembled WGS sequence"/>
</dbReference>
<dbReference type="InterPro" id="IPR050493">
    <property type="entry name" value="FAD-dep_Monooxygenase_BioMet"/>
</dbReference>
<evidence type="ECO:0000256" key="1">
    <source>
        <dbReference type="ARBA" id="ARBA00007992"/>
    </source>
</evidence>
<accession>A0A8H4VZ64</accession>
<sequence length="311" mass="33753">MAQPTSPPGPPGRLGFASPPKVEPLEVIVVGAGIGGLTTATALRRSGNNVTIFEQSRFSAEIGAAIHVGYLHNELKHLTLAEEREGRPCILKLSSKVEHIDPETAEITLGNGEKHKGDLIAGADGIYSLVRETIFDPKKPKPTGEAAYRFILDVATVTEDPECLSCDMRDGRCRVIIAPDRRVVVYPCRNFELLNFVCIQPQERQEDGARGYRLELPIVGGKLGRNVSRFLTKGLEMLKKAEDVRCWQLLKRDRLQSWVKGCVCLIGDAAHPMLPHQGQGGGQAIEDGASLGALFPLGTPAAHVPAVLKLF</sequence>
<comment type="similarity">
    <text evidence="1">Belongs to the paxM FAD-dependent monooxygenase family.</text>
</comment>
<dbReference type="GO" id="GO:0071949">
    <property type="term" value="F:FAD binding"/>
    <property type="evidence" value="ECO:0007669"/>
    <property type="project" value="InterPro"/>
</dbReference>
<dbReference type="PANTHER" id="PTHR13789">
    <property type="entry name" value="MONOOXYGENASE"/>
    <property type="match status" value="1"/>
</dbReference>
<comment type="caution">
    <text evidence="7">The sequence shown here is derived from an EMBL/GenBank/DDBJ whole genome shotgun (WGS) entry which is preliminary data.</text>
</comment>
<evidence type="ECO:0000313" key="7">
    <source>
        <dbReference type="EMBL" id="KAF4627836.1"/>
    </source>
</evidence>
<dbReference type="EMBL" id="JAAMPI010000903">
    <property type="protein sequence ID" value="KAF4627836.1"/>
    <property type="molecule type" value="Genomic_DNA"/>
</dbReference>
<dbReference type="InterPro" id="IPR002938">
    <property type="entry name" value="FAD-bd"/>
</dbReference>
<dbReference type="Gene3D" id="3.50.50.60">
    <property type="entry name" value="FAD/NAD(P)-binding domain"/>
    <property type="match status" value="2"/>
</dbReference>
<dbReference type="PANTHER" id="PTHR13789:SF314">
    <property type="entry name" value="FAD-BINDING DOMAIN-CONTAINING PROTEIN"/>
    <property type="match status" value="1"/>
</dbReference>
<evidence type="ECO:0000313" key="8">
    <source>
        <dbReference type="Proteomes" id="UP000566819"/>
    </source>
</evidence>
<dbReference type="AlphaFoldDB" id="A0A8H4VZ64"/>
<dbReference type="SUPFAM" id="SSF54373">
    <property type="entry name" value="FAD-linked reductases, C-terminal domain"/>
    <property type="match status" value="1"/>
</dbReference>
<reference evidence="7 8" key="1">
    <citation type="submission" date="2020-03" db="EMBL/GenBank/DDBJ databases">
        <title>Draft Genome Sequence of Cudoniella acicularis.</title>
        <authorList>
            <person name="Buettner E."/>
            <person name="Kellner H."/>
        </authorList>
    </citation>
    <scope>NUCLEOTIDE SEQUENCE [LARGE SCALE GENOMIC DNA]</scope>
    <source>
        <strain evidence="7 8">DSM 108380</strain>
    </source>
</reference>
<keyword evidence="5" id="KW-0503">Monooxygenase</keyword>
<dbReference type="PRINTS" id="PR00420">
    <property type="entry name" value="RNGMNOXGNASE"/>
</dbReference>
<keyword evidence="4" id="KW-0560">Oxidoreductase</keyword>
<keyword evidence="2" id="KW-0285">Flavoprotein</keyword>
<dbReference type="GO" id="GO:0004497">
    <property type="term" value="F:monooxygenase activity"/>
    <property type="evidence" value="ECO:0007669"/>
    <property type="project" value="UniProtKB-KW"/>
</dbReference>
<feature type="domain" description="FAD-binding" evidence="6">
    <location>
        <begin position="94"/>
        <end position="292"/>
    </location>
</feature>
<proteinExistence type="inferred from homology"/>
<protein>
    <recommendedName>
        <fullName evidence="6">FAD-binding domain-containing protein</fullName>
    </recommendedName>
</protein>
<keyword evidence="8" id="KW-1185">Reference proteome</keyword>
<evidence type="ECO:0000256" key="4">
    <source>
        <dbReference type="ARBA" id="ARBA00023002"/>
    </source>
</evidence>
<organism evidence="7 8">
    <name type="scientific">Cudoniella acicularis</name>
    <dbReference type="NCBI Taxonomy" id="354080"/>
    <lineage>
        <taxon>Eukaryota</taxon>
        <taxon>Fungi</taxon>
        <taxon>Dikarya</taxon>
        <taxon>Ascomycota</taxon>
        <taxon>Pezizomycotina</taxon>
        <taxon>Leotiomycetes</taxon>
        <taxon>Helotiales</taxon>
        <taxon>Tricladiaceae</taxon>
        <taxon>Cudoniella</taxon>
    </lineage>
</organism>
<keyword evidence="3" id="KW-0274">FAD</keyword>
<evidence type="ECO:0000256" key="3">
    <source>
        <dbReference type="ARBA" id="ARBA00022827"/>
    </source>
</evidence>
<evidence type="ECO:0000256" key="5">
    <source>
        <dbReference type="ARBA" id="ARBA00023033"/>
    </source>
</evidence>
<gene>
    <name evidence="7" type="ORF">G7Y89_g10317</name>
</gene>
<dbReference type="Pfam" id="PF13450">
    <property type="entry name" value="NAD_binding_8"/>
    <property type="match status" value="1"/>
</dbReference>
<dbReference type="InterPro" id="IPR036188">
    <property type="entry name" value="FAD/NAD-bd_sf"/>
</dbReference>